<dbReference type="InterPro" id="IPR045234">
    <property type="entry name" value="Unkempt-like"/>
</dbReference>
<dbReference type="EMBL" id="JABANM010008819">
    <property type="protein sequence ID" value="KAF4741958.1"/>
    <property type="molecule type" value="Genomic_DNA"/>
</dbReference>
<feature type="zinc finger region" description="C3H1-type" evidence="4">
    <location>
        <begin position="218"/>
        <end position="246"/>
    </location>
</feature>
<evidence type="ECO:0000313" key="8">
    <source>
        <dbReference type="Proteomes" id="UP000574390"/>
    </source>
</evidence>
<reference evidence="7 8" key="1">
    <citation type="submission" date="2020-04" db="EMBL/GenBank/DDBJ databases">
        <title>Perkinsus olseni comparative genomics.</title>
        <authorList>
            <person name="Bogema D.R."/>
        </authorList>
    </citation>
    <scope>NUCLEOTIDE SEQUENCE [LARGE SCALE GENOMIC DNA]</scope>
    <source>
        <strain evidence="7">ATCC PRA-205</strain>
    </source>
</reference>
<feature type="compositionally biased region" description="Low complexity" evidence="5">
    <location>
        <begin position="401"/>
        <end position="413"/>
    </location>
</feature>
<comment type="caution">
    <text evidence="7">The sequence shown here is derived from an EMBL/GenBank/DDBJ whole genome shotgun (WGS) entry which is preliminary data.</text>
</comment>
<accession>A0A7J6T9M2</accession>
<dbReference type="PROSITE" id="PS50103">
    <property type="entry name" value="ZF_C3H1"/>
    <property type="match status" value="1"/>
</dbReference>
<evidence type="ECO:0000256" key="5">
    <source>
        <dbReference type="SAM" id="MobiDB-lite"/>
    </source>
</evidence>
<gene>
    <name evidence="7" type="ORF">FOZ62_014106</name>
</gene>
<proteinExistence type="predicted"/>
<dbReference type="InterPro" id="IPR036855">
    <property type="entry name" value="Znf_CCCH_sf"/>
</dbReference>
<dbReference type="AlphaFoldDB" id="A0A7J6T9M2"/>
<dbReference type="InterPro" id="IPR000571">
    <property type="entry name" value="Znf_CCCH"/>
</dbReference>
<dbReference type="Pfam" id="PF00642">
    <property type="entry name" value="zf-CCCH"/>
    <property type="match status" value="1"/>
</dbReference>
<keyword evidence="2 4" id="KW-0863">Zinc-finger</keyword>
<dbReference type="SUPFAM" id="SSF90229">
    <property type="entry name" value="CCCH zinc finger"/>
    <property type="match status" value="1"/>
</dbReference>
<dbReference type="Proteomes" id="UP000574390">
    <property type="component" value="Unassembled WGS sequence"/>
</dbReference>
<dbReference type="SMART" id="SM00356">
    <property type="entry name" value="ZnF_C3H1"/>
    <property type="match status" value="2"/>
</dbReference>
<evidence type="ECO:0000256" key="2">
    <source>
        <dbReference type="ARBA" id="ARBA00022771"/>
    </source>
</evidence>
<sequence length="426" mass="47405">MRRPNDEHHFWQQRIEWERGASKRSSAAASRVAAALSAIKKKEDGQDAIENIRHRGVSLRSAAGLSGDTFRNGGGGALKQQQQHYSLYPTTAHNDVPPSSYYSSSAGSSCYAASSSSTNGSIDLCSNCCYDDLDTPSGTTADVEKLVQQEIKRALGPIQNALQEEKACRQKAEKTIEILRQRSGGDSPYLTSIARQPSVRKYYTMALPAILSNEDIAKFRTSTCERFATTGECLFSSRCQYSHNIEWRRRSPLKYRYEPRLCDHYADAICYIMMDTDPADRLDSRTQQQPPRRMRCRCPQGRSCRMAHSEEEVLFHPWVYKAMLCEDVCCTRYYCPFAHSPEEIRASPLSQDQLRECLAPFLERGIQHRQQSVWRGNAMLTGVPSFATDDESPTDDGGNDGSSNDGANSGTGSLDDVVDSIAAAAA</sequence>
<dbReference type="PANTHER" id="PTHR14493">
    <property type="entry name" value="UNKEMPT FAMILY MEMBER"/>
    <property type="match status" value="1"/>
</dbReference>
<protein>
    <recommendedName>
        <fullName evidence="6">C3H1-type domain-containing protein</fullName>
    </recommendedName>
</protein>
<feature type="domain" description="C3H1-type" evidence="6">
    <location>
        <begin position="218"/>
        <end position="246"/>
    </location>
</feature>
<name>A0A7J6T9M2_PEROL</name>
<evidence type="ECO:0000256" key="3">
    <source>
        <dbReference type="ARBA" id="ARBA00022833"/>
    </source>
</evidence>
<dbReference type="GO" id="GO:0008270">
    <property type="term" value="F:zinc ion binding"/>
    <property type="evidence" value="ECO:0007669"/>
    <property type="project" value="UniProtKB-KW"/>
</dbReference>
<feature type="compositionally biased region" description="Acidic residues" evidence="5">
    <location>
        <begin position="388"/>
        <end position="398"/>
    </location>
</feature>
<dbReference type="PANTHER" id="PTHR14493:SF50">
    <property type="entry name" value="RING FINGER PROTEIN UNKEMPT"/>
    <property type="match status" value="1"/>
</dbReference>
<keyword evidence="1 4" id="KW-0479">Metal-binding</keyword>
<evidence type="ECO:0000256" key="4">
    <source>
        <dbReference type="PROSITE-ProRule" id="PRU00723"/>
    </source>
</evidence>
<evidence type="ECO:0000256" key="1">
    <source>
        <dbReference type="ARBA" id="ARBA00022723"/>
    </source>
</evidence>
<keyword evidence="3 4" id="KW-0862">Zinc</keyword>
<evidence type="ECO:0000313" key="7">
    <source>
        <dbReference type="EMBL" id="KAF4741958.1"/>
    </source>
</evidence>
<evidence type="ECO:0000259" key="6">
    <source>
        <dbReference type="PROSITE" id="PS50103"/>
    </source>
</evidence>
<feature type="non-terminal residue" evidence="7">
    <location>
        <position position="1"/>
    </location>
</feature>
<organism evidence="7 8">
    <name type="scientific">Perkinsus olseni</name>
    <name type="common">Perkinsus atlanticus</name>
    <dbReference type="NCBI Taxonomy" id="32597"/>
    <lineage>
        <taxon>Eukaryota</taxon>
        <taxon>Sar</taxon>
        <taxon>Alveolata</taxon>
        <taxon>Perkinsozoa</taxon>
        <taxon>Perkinsea</taxon>
        <taxon>Perkinsida</taxon>
        <taxon>Perkinsidae</taxon>
        <taxon>Perkinsus</taxon>
    </lineage>
</organism>
<feature type="region of interest" description="Disordered" evidence="5">
    <location>
        <begin position="384"/>
        <end position="426"/>
    </location>
</feature>
<dbReference type="Gene3D" id="4.10.1000.10">
    <property type="entry name" value="Zinc finger, CCCH-type"/>
    <property type="match status" value="1"/>
</dbReference>